<accession>A0ABS1K3N3</accession>
<dbReference type="Proteomes" id="UP000639051">
    <property type="component" value="Unassembled WGS sequence"/>
</dbReference>
<reference evidence="3 4" key="1">
    <citation type="submission" date="2021-01" db="EMBL/GenBank/DDBJ databases">
        <title>Genome public.</title>
        <authorList>
            <person name="Liu C."/>
            <person name="Sun Q."/>
        </authorList>
    </citation>
    <scope>NUCLEOTIDE SEQUENCE [LARGE SCALE GENOMIC DNA]</scope>
    <source>
        <strain evidence="3 4">JC656</strain>
    </source>
</reference>
<evidence type="ECO:0000256" key="1">
    <source>
        <dbReference type="SAM" id="Coils"/>
    </source>
</evidence>
<keyword evidence="4" id="KW-1185">Reference proteome</keyword>
<dbReference type="RefSeq" id="WP_189692685.1">
    <property type="nucleotide sequence ID" value="NZ_BNCM01000003.1"/>
</dbReference>
<evidence type="ECO:0000313" key="4">
    <source>
        <dbReference type="Proteomes" id="UP000639051"/>
    </source>
</evidence>
<feature type="region of interest" description="Disordered" evidence="2">
    <location>
        <begin position="329"/>
        <end position="357"/>
    </location>
</feature>
<keyword evidence="1" id="KW-0175">Coiled coil</keyword>
<protein>
    <recommendedName>
        <fullName evidence="5">PE-PGRS family protein</fullName>
    </recommendedName>
</protein>
<evidence type="ECO:0000256" key="2">
    <source>
        <dbReference type="SAM" id="MobiDB-lite"/>
    </source>
</evidence>
<proteinExistence type="predicted"/>
<dbReference type="EMBL" id="JAERRC010000030">
    <property type="protein sequence ID" value="MBL0706276.1"/>
    <property type="molecule type" value="Genomic_DNA"/>
</dbReference>
<sequence>MDELMAQLKDTASHTLRVPRSEETKYKQLIASARRHGRVPEGMQLTTSYHRDAGRDEIQISLEPLPAWRTKRLAPIAVPTSIDSLTDVVSKHKDSSTFPVVGTPRERALRLLDGLVHAARDDGMKVKAHTGQPVFLNSYGPNSPRQDETGFKIGQDEFRLWFTQASLKQPHEPTPRELARARRGYVFPDFDTIPDDRLGIAIRGDGGTFWASDWKDTDEDRLEEHLAQILEEFRLRHAHLDEERTRRAAQEHRRQLERDQDRAQARDRFMETGIFKAMENQASQWVKADDLRRYAEALRQHSALLDIEDAAKAREWANQIAARARSIDPLSGTPWKPRIPEPTDSDLKPFTKYREPF</sequence>
<feature type="coiled-coil region" evidence="1">
    <location>
        <begin position="239"/>
        <end position="266"/>
    </location>
</feature>
<name>A0ABS1K3N3_9MICC</name>
<evidence type="ECO:0008006" key="5">
    <source>
        <dbReference type="Google" id="ProtNLM"/>
    </source>
</evidence>
<feature type="compositionally biased region" description="Basic and acidic residues" evidence="2">
    <location>
        <begin position="338"/>
        <end position="357"/>
    </location>
</feature>
<organism evidence="3 4">
    <name type="scientific">Sinomonas cellulolyticus</name>
    <dbReference type="NCBI Taxonomy" id="2801916"/>
    <lineage>
        <taxon>Bacteria</taxon>
        <taxon>Bacillati</taxon>
        <taxon>Actinomycetota</taxon>
        <taxon>Actinomycetes</taxon>
        <taxon>Micrococcales</taxon>
        <taxon>Micrococcaceae</taxon>
        <taxon>Sinomonas</taxon>
    </lineage>
</organism>
<gene>
    <name evidence="3" type="ORF">JJE72_12265</name>
</gene>
<comment type="caution">
    <text evidence="3">The sequence shown here is derived from an EMBL/GenBank/DDBJ whole genome shotgun (WGS) entry which is preliminary data.</text>
</comment>
<evidence type="ECO:0000313" key="3">
    <source>
        <dbReference type="EMBL" id="MBL0706276.1"/>
    </source>
</evidence>